<evidence type="ECO:0000256" key="2">
    <source>
        <dbReference type="SAM" id="Phobius"/>
    </source>
</evidence>
<keyword evidence="2" id="KW-1133">Transmembrane helix</keyword>
<keyword evidence="2" id="KW-0472">Membrane</keyword>
<feature type="transmembrane region" description="Helical" evidence="2">
    <location>
        <begin position="143"/>
        <end position="165"/>
    </location>
</feature>
<evidence type="ECO:0000256" key="1">
    <source>
        <dbReference type="SAM" id="MobiDB-lite"/>
    </source>
</evidence>
<dbReference type="AlphaFoldDB" id="A0A8J3ZQQ4"/>
<gene>
    <name evidence="3" type="ORF">Voc01_014720</name>
</gene>
<keyword evidence="4" id="KW-1185">Reference proteome</keyword>
<dbReference type="RefSeq" id="WP_203926515.1">
    <property type="nucleotide sequence ID" value="NZ_BOPH01000018.1"/>
</dbReference>
<feature type="region of interest" description="Disordered" evidence="1">
    <location>
        <begin position="66"/>
        <end position="89"/>
    </location>
</feature>
<dbReference type="Proteomes" id="UP000635606">
    <property type="component" value="Unassembled WGS sequence"/>
</dbReference>
<reference evidence="3" key="1">
    <citation type="submission" date="2021-01" db="EMBL/GenBank/DDBJ databases">
        <title>Whole genome shotgun sequence of Virgisporangium ochraceum NBRC 16418.</title>
        <authorList>
            <person name="Komaki H."/>
            <person name="Tamura T."/>
        </authorList>
    </citation>
    <scope>NUCLEOTIDE SEQUENCE</scope>
    <source>
        <strain evidence="3">NBRC 16418</strain>
    </source>
</reference>
<name>A0A8J3ZQQ4_9ACTN</name>
<comment type="caution">
    <text evidence="3">The sequence shown here is derived from an EMBL/GenBank/DDBJ whole genome shotgun (WGS) entry which is preliminary data.</text>
</comment>
<sequence>MRTRRIAIGCRRTGTASTVAIAPSGSSDPAMEAMEAMEAVEAQPVDLAWPPQLEPWIRHVDPLPARVPGTARSGGPAIPTPAPPPPDERDLTLADLTSQRRDLAWNDNPGWPVGLDWTTIARAARGHSPRHARRRLGPLPRRVFTWTSAGVLTAILLTILVTTIAEIVH</sequence>
<evidence type="ECO:0000313" key="3">
    <source>
        <dbReference type="EMBL" id="GIJ66555.1"/>
    </source>
</evidence>
<dbReference type="EMBL" id="BOPH01000018">
    <property type="protein sequence ID" value="GIJ66555.1"/>
    <property type="molecule type" value="Genomic_DNA"/>
</dbReference>
<accession>A0A8J3ZQQ4</accession>
<proteinExistence type="predicted"/>
<evidence type="ECO:0000313" key="4">
    <source>
        <dbReference type="Proteomes" id="UP000635606"/>
    </source>
</evidence>
<protein>
    <submittedName>
        <fullName evidence="3">Uncharacterized protein</fullName>
    </submittedName>
</protein>
<keyword evidence="2" id="KW-0812">Transmembrane</keyword>
<organism evidence="3 4">
    <name type="scientific">Virgisporangium ochraceum</name>
    <dbReference type="NCBI Taxonomy" id="65505"/>
    <lineage>
        <taxon>Bacteria</taxon>
        <taxon>Bacillati</taxon>
        <taxon>Actinomycetota</taxon>
        <taxon>Actinomycetes</taxon>
        <taxon>Micromonosporales</taxon>
        <taxon>Micromonosporaceae</taxon>
        <taxon>Virgisporangium</taxon>
    </lineage>
</organism>